<gene>
    <name evidence="4" type="ORF">BCY88_28660</name>
</gene>
<comment type="caution">
    <text evidence="4">The sequence shown here is derived from an EMBL/GenBank/DDBJ whole genome shotgun (WGS) entry which is preliminary data.</text>
</comment>
<dbReference type="CDD" id="cd20707">
    <property type="entry name" value="MIX_III"/>
    <property type="match status" value="1"/>
</dbReference>
<name>A0A420GGZ6_9BURK</name>
<dbReference type="Pfam" id="PF20249">
    <property type="entry name" value="VasX_N"/>
    <property type="match status" value="1"/>
</dbReference>
<feature type="transmembrane region" description="Helical" evidence="2">
    <location>
        <begin position="867"/>
        <end position="886"/>
    </location>
</feature>
<accession>A0A420GGZ6</accession>
<evidence type="ECO:0000256" key="2">
    <source>
        <dbReference type="SAM" id="Phobius"/>
    </source>
</evidence>
<dbReference type="OrthoDB" id="8664525at2"/>
<reference evidence="4 5" key="1">
    <citation type="submission" date="2016-07" db="EMBL/GenBank/DDBJ databases">
        <title>Genome analysis of Burkholderia fungorum ES3-20.</title>
        <authorList>
            <person name="Xu D."/>
            <person name="Yao R."/>
            <person name="Zheng S."/>
        </authorList>
    </citation>
    <scope>NUCLEOTIDE SEQUENCE [LARGE SCALE GENOMIC DNA]</scope>
    <source>
        <strain evidence="4 5">ES3-20</strain>
    </source>
</reference>
<feature type="transmembrane region" description="Helical" evidence="2">
    <location>
        <begin position="841"/>
        <end position="861"/>
    </location>
</feature>
<dbReference type="Proteomes" id="UP000283709">
    <property type="component" value="Unassembled WGS sequence"/>
</dbReference>
<evidence type="ECO:0000313" key="5">
    <source>
        <dbReference type="Proteomes" id="UP000283709"/>
    </source>
</evidence>
<dbReference type="AlphaFoldDB" id="A0A420GGZ6"/>
<dbReference type="NCBIfam" id="NF041559">
    <property type="entry name" value="BTH_I2691_fam"/>
    <property type="match status" value="1"/>
</dbReference>
<keyword evidence="2" id="KW-0812">Transmembrane</keyword>
<feature type="transmembrane region" description="Helical" evidence="2">
    <location>
        <begin position="807"/>
        <end position="829"/>
    </location>
</feature>
<evidence type="ECO:0000256" key="1">
    <source>
        <dbReference type="SAM" id="Coils"/>
    </source>
</evidence>
<evidence type="ECO:0000313" key="4">
    <source>
        <dbReference type="EMBL" id="RKF44494.1"/>
    </source>
</evidence>
<proteinExistence type="predicted"/>
<feature type="coiled-coil region" evidence="1">
    <location>
        <begin position="205"/>
        <end position="256"/>
    </location>
</feature>
<keyword evidence="2" id="KW-0472">Membrane</keyword>
<keyword evidence="2" id="KW-1133">Transmembrane helix</keyword>
<feature type="domain" description="Toxin VasX N-terminal region" evidence="3">
    <location>
        <begin position="12"/>
        <end position="172"/>
    </location>
</feature>
<dbReference type="EMBL" id="MCAS01000019">
    <property type="protein sequence ID" value="RKF44494.1"/>
    <property type="molecule type" value="Genomic_DNA"/>
</dbReference>
<dbReference type="InterPro" id="IPR048126">
    <property type="entry name" value="Toxin_VasX"/>
</dbReference>
<sequence>MTAATTPPVQTCPFCDRSGLPILPLRYAVARTDLGGKAPDIVAPFNAGKVALPGESAKYTLRILRPGYLYVFDEVRGEWGAYIVNSQGLLYHFDIHAKVPPQVPDKTFNEACVRKADPYLARCITVKDAAQAGNIWLAFSDVMWTENVLAAHSEAAYRKRHMRCINMADVRAQKAAAHMDTFSKLKNVAEFTKVLKPDTEATNARDALAKQAAALEQQLKQMKQARTAQPLHGAAAHAEQKQEADVQARLAELKQNMAGTWLPEVTIISDRALGFSQQPLNFLGDQAKGLMEWGKQVAKPYEAVMVAVPDPAGIAAELALLMRIRMQAFMRDERNDKDRPRKTALSGVIEQIRDAIRIQAEQDFIEDREKRAQRDESGYSMSAGLMGGMQVPGNSALAAMDRAITPDQLRKAGDNEWKKYDDLYFDTQRTDWQNSFNASLQTFDQNVIGPLALAHRDLIKGDRFFNYFDCNFDSTVVASGVVYTIVFGQCIAGTQDKTCSADVYNEWLQGDLNDKRNILLRALCLHQDTQAKAIQSAAQNSVAWAELPWDKLMGIGKATFDQLLEAQKDEIGRLASVVSGAITATLKKVGESQKIFSGLVALGVMARKPYVLVTIEGGKKAFRASLIKNMLKLSGKAKSIPANKMEKAVADELRRQEICGVDTKGSDKKTWLLMIDPDEVRNMPKNLSVDEQAKWLAKSIRTPEQVDELNLANYREAVARGSERIKVNIPFTFAVLALLANGWAMHSIMQGEEDALTVHKDEMLRRVYTQGLAIFGAVADAIEGGLTRLSVSGVRLGQATMKAGAEIFGVVGRIVGVGAGILMAAWDGWRAYEEHKAGHNGAAAAYGVSGLLGAAATMLLFIGWTGWGLLVVGLMVIWAFVMTLLVNNKIQDWLELTYWGKTKQGKYQTMEIEMQQLDVATKG</sequence>
<keyword evidence="1" id="KW-0175">Coiled coil</keyword>
<evidence type="ECO:0000259" key="3">
    <source>
        <dbReference type="Pfam" id="PF20249"/>
    </source>
</evidence>
<dbReference type="RefSeq" id="WP_120345750.1">
    <property type="nucleotide sequence ID" value="NZ_MCAS01000019.1"/>
</dbReference>
<protein>
    <recommendedName>
        <fullName evidence="3">Toxin VasX N-terminal region domain-containing protein</fullName>
    </recommendedName>
</protein>
<dbReference type="InterPro" id="IPR046864">
    <property type="entry name" value="VasX_N"/>
</dbReference>
<organism evidence="4 5">
    <name type="scientific">Paraburkholderia fungorum</name>
    <dbReference type="NCBI Taxonomy" id="134537"/>
    <lineage>
        <taxon>Bacteria</taxon>
        <taxon>Pseudomonadati</taxon>
        <taxon>Pseudomonadota</taxon>
        <taxon>Betaproteobacteria</taxon>
        <taxon>Burkholderiales</taxon>
        <taxon>Burkholderiaceae</taxon>
        <taxon>Paraburkholderia</taxon>
    </lineage>
</organism>